<keyword evidence="7" id="KW-1185">Reference proteome</keyword>
<reference evidence="7" key="1">
    <citation type="journal article" date="2019" name="Int. J. Syst. Evol. Microbiol.">
        <title>The Global Catalogue of Microorganisms (GCM) 10K type strain sequencing project: providing services to taxonomists for standard genome sequencing and annotation.</title>
        <authorList>
            <consortium name="The Broad Institute Genomics Platform"/>
            <consortium name="The Broad Institute Genome Sequencing Center for Infectious Disease"/>
            <person name="Wu L."/>
            <person name="Ma J."/>
        </authorList>
    </citation>
    <scope>NUCLEOTIDE SEQUENCE [LARGE SCALE GENOMIC DNA]</scope>
    <source>
        <strain evidence="7">KCTC 42424</strain>
    </source>
</reference>
<dbReference type="Pfam" id="PF00589">
    <property type="entry name" value="Phage_integrase"/>
    <property type="match status" value="1"/>
</dbReference>
<dbReference type="CDD" id="cd00801">
    <property type="entry name" value="INT_P4_C"/>
    <property type="match status" value="1"/>
</dbReference>
<evidence type="ECO:0000256" key="2">
    <source>
        <dbReference type="ARBA" id="ARBA00022908"/>
    </source>
</evidence>
<gene>
    <name evidence="6" type="ORF">ACFOMG_03100</name>
</gene>
<evidence type="ECO:0000256" key="4">
    <source>
        <dbReference type="ARBA" id="ARBA00023172"/>
    </source>
</evidence>
<feature type="domain" description="Tyr recombinase" evidence="5">
    <location>
        <begin position="203"/>
        <end position="380"/>
    </location>
</feature>
<dbReference type="Gene3D" id="1.10.150.130">
    <property type="match status" value="1"/>
</dbReference>
<dbReference type="SUPFAM" id="SSF56349">
    <property type="entry name" value="DNA breaking-rejoining enzymes"/>
    <property type="match status" value="1"/>
</dbReference>
<dbReference type="Gene3D" id="3.30.160.390">
    <property type="entry name" value="Integrase, DNA-binding domain"/>
    <property type="match status" value="1"/>
</dbReference>
<dbReference type="Pfam" id="PF13356">
    <property type="entry name" value="Arm-DNA-bind_3"/>
    <property type="match status" value="1"/>
</dbReference>
<keyword evidence="2" id="KW-0229">DNA integration</keyword>
<dbReference type="InterPro" id="IPR013762">
    <property type="entry name" value="Integrase-like_cat_sf"/>
</dbReference>
<dbReference type="PANTHER" id="PTHR30629:SF2">
    <property type="entry name" value="PROPHAGE INTEGRASE INTS-RELATED"/>
    <property type="match status" value="1"/>
</dbReference>
<dbReference type="InterPro" id="IPR038488">
    <property type="entry name" value="Integrase_DNA-bd_sf"/>
</dbReference>
<evidence type="ECO:0000313" key="7">
    <source>
        <dbReference type="Proteomes" id="UP001595722"/>
    </source>
</evidence>
<keyword evidence="4" id="KW-0233">DNA recombination</keyword>
<keyword evidence="3" id="KW-0238">DNA-binding</keyword>
<dbReference type="InterPro" id="IPR002104">
    <property type="entry name" value="Integrase_catalytic"/>
</dbReference>
<evidence type="ECO:0000259" key="5">
    <source>
        <dbReference type="PROSITE" id="PS51898"/>
    </source>
</evidence>
<accession>A0ABV7VNM9</accession>
<dbReference type="Gene3D" id="1.10.443.10">
    <property type="entry name" value="Intergrase catalytic core"/>
    <property type="match status" value="1"/>
</dbReference>
<protein>
    <submittedName>
        <fullName evidence="6">Tyrosine-type recombinase/integrase</fullName>
    </submittedName>
</protein>
<dbReference type="InterPro" id="IPR050808">
    <property type="entry name" value="Phage_Integrase"/>
</dbReference>
<dbReference type="EMBL" id="JBHRYB010000001">
    <property type="protein sequence ID" value="MFC3679098.1"/>
    <property type="molecule type" value="Genomic_DNA"/>
</dbReference>
<dbReference type="PROSITE" id="PS51898">
    <property type="entry name" value="TYR_RECOMBINASE"/>
    <property type="match status" value="1"/>
</dbReference>
<dbReference type="InterPro" id="IPR010998">
    <property type="entry name" value="Integrase_recombinase_N"/>
</dbReference>
<comment type="similarity">
    <text evidence="1">Belongs to the 'phage' integrase family.</text>
</comment>
<proteinExistence type="inferred from homology"/>
<evidence type="ECO:0000256" key="1">
    <source>
        <dbReference type="ARBA" id="ARBA00008857"/>
    </source>
</evidence>
<evidence type="ECO:0000313" key="6">
    <source>
        <dbReference type="EMBL" id="MFC3679098.1"/>
    </source>
</evidence>
<organism evidence="6 7">
    <name type="scientific">Bacterioplanoides pacificum</name>
    <dbReference type="NCBI Taxonomy" id="1171596"/>
    <lineage>
        <taxon>Bacteria</taxon>
        <taxon>Pseudomonadati</taxon>
        <taxon>Pseudomonadota</taxon>
        <taxon>Gammaproteobacteria</taxon>
        <taxon>Oceanospirillales</taxon>
        <taxon>Oceanospirillaceae</taxon>
        <taxon>Bacterioplanoides</taxon>
    </lineage>
</organism>
<dbReference type="InterPro" id="IPR025166">
    <property type="entry name" value="Integrase_DNA_bind_dom"/>
</dbReference>
<dbReference type="Proteomes" id="UP001595722">
    <property type="component" value="Unassembled WGS sequence"/>
</dbReference>
<dbReference type="RefSeq" id="WP_376864745.1">
    <property type="nucleotide sequence ID" value="NZ_JBHRYB010000001.1"/>
</dbReference>
<evidence type="ECO:0000256" key="3">
    <source>
        <dbReference type="ARBA" id="ARBA00023125"/>
    </source>
</evidence>
<name>A0ABV7VNM9_9GAMM</name>
<sequence>MSLTVAAIKAAKPKDKGYKLSDAGGLYLMVSKTGIKSWRVKYRLDGKEKAYTIGQYPDYSLKEARQERDIAKSKIRKGIDPTDERMEAKRLQRIQAQNLFGVLAYRWHELNTPRWTPRYALKVRQMIDRRLMPYLSDKPIHQITSADVLTVLRLMENEGIGETTRKVKNYLQGIFAFAIAEGLVENNPVTGITPALKAVPAVNHQRALPFAMMGSFLTSIDAYGGHPVVKLGLKLLILTMTRTGEVRFGRWSEIDFEKQLWLIPAERMKMKTDHLIPLSRQAIDVLTELKQHTGHTEWLLRSPNTIEKPLSENAFLVLLKRTGFKEHTTTHGLRSTASTVLNEAGFRPDVIEKQLAHEERNQIRKAYNRADYLEERTEMLQWWADNL</sequence>
<dbReference type="InterPro" id="IPR053876">
    <property type="entry name" value="Phage_int_M"/>
</dbReference>
<dbReference type="Pfam" id="PF22022">
    <property type="entry name" value="Phage_int_M"/>
    <property type="match status" value="1"/>
</dbReference>
<dbReference type="PANTHER" id="PTHR30629">
    <property type="entry name" value="PROPHAGE INTEGRASE"/>
    <property type="match status" value="1"/>
</dbReference>
<comment type="caution">
    <text evidence="6">The sequence shown here is derived from an EMBL/GenBank/DDBJ whole genome shotgun (WGS) entry which is preliminary data.</text>
</comment>
<dbReference type="InterPro" id="IPR011010">
    <property type="entry name" value="DNA_brk_join_enz"/>
</dbReference>